<keyword evidence="10" id="KW-1185">Reference proteome</keyword>
<feature type="transmembrane region" description="Helical" evidence="8">
    <location>
        <begin position="6"/>
        <end position="22"/>
    </location>
</feature>
<dbReference type="GO" id="GO:0005886">
    <property type="term" value="C:plasma membrane"/>
    <property type="evidence" value="ECO:0007669"/>
    <property type="project" value="UniProtKB-SubCell"/>
</dbReference>
<dbReference type="EMBL" id="CP018155">
    <property type="protein sequence ID" value="APG66198.1"/>
    <property type="molecule type" value="Genomic_DNA"/>
</dbReference>
<sequence>MVFSSYFFIFYFLPIALVLYYLSPKKIRHLTLTIISYVFYGWANPMFILLMLFSTTIDYICGLFISESIGEWGKPIKLLNKNSTRTKVQYRALLISIISNLSLLAFFKYFNFGIESYNGLMTGLGFDNYQYDSFFRVILPLGISFYTFQSMSYTIDIYRGNAKAIRNFIDFTCFVSMFPQLVAGPIIRFQEIANQLETRTHTIQKFTRGIAFFSLGLAKKILLANPCGKIADSCFNAVEVGFIDSWYGAIAYAFQIYFDFSGYTDMAIGIGLMLGFVFSKNFDSPYSSRSITDFWRKWHISLSTWLRDYLYIPLGGNKKGKHRTYINLMIVMLLGGLWHGASWNFVIWGIIHGVFLSIERMVGKESLYKKLPKNASILVTFIIVVFAWVFFRSDTLSSAINYLSSMLGFNTNVITDNVIDILIWNPYYLLCFIISAIVVWFFPQTWDFTKKITIPKAVYILTLFTVSVITLLTQSFNPFIYFIF</sequence>
<gene>
    <name evidence="9" type="ORF">LPB136_12805</name>
</gene>
<dbReference type="PANTHER" id="PTHR13285">
    <property type="entry name" value="ACYLTRANSFERASE"/>
    <property type="match status" value="1"/>
</dbReference>
<dbReference type="PIRSF" id="PIRSF016636">
    <property type="entry name" value="AlgI_DltB"/>
    <property type="match status" value="1"/>
</dbReference>
<feature type="transmembrane region" description="Helical" evidence="8">
    <location>
        <begin position="90"/>
        <end position="109"/>
    </location>
</feature>
<dbReference type="InterPro" id="IPR024194">
    <property type="entry name" value="Ac/AlaTfrase_AlgI/DltB"/>
</dbReference>
<proteinExistence type="inferred from homology"/>
<feature type="transmembrane region" description="Helical" evidence="8">
    <location>
        <begin position="324"/>
        <end position="339"/>
    </location>
</feature>
<evidence type="ECO:0000313" key="10">
    <source>
        <dbReference type="Proteomes" id="UP000181898"/>
    </source>
</evidence>
<dbReference type="GO" id="GO:0042121">
    <property type="term" value="P:alginic acid biosynthetic process"/>
    <property type="evidence" value="ECO:0007669"/>
    <property type="project" value="InterPro"/>
</dbReference>
<reference evidence="9 10" key="1">
    <citation type="submission" date="2016-11" db="EMBL/GenBank/DDBJ databases">
        <title>Tenacibaculum sp. LPB0136, isolated from marine environment.</title>
        <authorList>
            <person name="Kim E."/>
            <person name="Yi H."/>
        </authorList>
    </citation>
    <scope>NUCLEOTIDE SEQUENCE [LARGE SCALE GENOMIC DNA]</scope>
    <source>
        <strain evidence="9 10">LPB0136</strain>
    </source>
</reference>
<dbReference type="KEGG" id="ten:LPB136_12805"/>
<keyword evidence="3 7" id="KW-1003">Cell membrane</keyword>
<evidence type="ECO:0000256" key="1">
    <source>
        <dbReference type="ARBA" id="ARBA00004651"/>
    </source>
</evidence>
<dbReference type="PIRSF" id="PIRSF500217">
    <property type="entry name" value="AlgI"/>
    <property type="match status" value="1"/>
</dbReference>
<keyword evidence="4 8" id="KW-0812">Transmembrane</keyword>
<evidence type="ECO:0000256" key="8">
    <source>
        <dbReference type="SAM" id="Phobius"/>
    </source>
</evidence>
<comment type="subcellular location">
    <subcellularLocation>
        <location evidence="1">Cell membrane</location>
        <topology evidence="1">Multi-pass membrane protein</topology>
    </subcellularLocation>
</comment>
<dbReference type="GO" id="GO:0016746">
    <property type="term" value="F:acyltransferase activity"/>
    <property type="evidence" value="ECO:0007669"/>
    <property type="project" value="UniProtKB-KW"/>
</dbReference>
<feature type="transmembrane region" description="Helical" evidence="8">
    <location>
        <begin position="427"/>
        <end position="446"/>
    </location>
</feature>
<keyword evidence="5 8" id="KW-1133">Transmembrane helix</keyword>
<keyword evidence="6 7" id="KW-0472">Membrane</keyword>
<feature type="transmembrane region" description="Helical" evidence="8">
    <location>
        <begin position="374"/>
        <end position="391"/>
    </location>
</feature>
<evidence type="ECO:0008006" key="11">
    <source>
        <dbReference type="Google" id="ProtNLM"/>
    </source>
</evidence>
<keyword evidence="7" id="KW-0012">Acyltransferase</keyword>
<feature type="transmembrane region" description="Helical" evidence="8">
    <location>
        <begin position="27"/>
        <end position="43"/>
    </location>
</feature>
<dbReference type="InterPro" id="IPR028362">
    <property type="entry name" value="AlgI"/>
</dbReference>
<feature type="transmembrane region" description="Helical" evidence="8">
    <location>
        <begin position="129"/>
        <end position="148"/>
    </location>
</feature>
<dbReference type="STRING" id="1850252.LPB136_12805"/>
<comment type="similarity">
    <text evidence="2 7">Belongs to the membrane-bound acyltransferase family.</text>
</comment>
<evidence type="ECO:0000256" key="4">
    <source>
        <dbReference type="ARBA" id="ARBA00022692"/>
    </source>
</evidence>
<evidence type="ECO:0000256" key="3">
    <source>
        <dbReference type="ARBA" id="ARBA00022475"/>
    </source>
</evidence>
<feature type="transmembrane region" description="Helical" evidence="8">
    <location>
        <begin position="260"/>
        <end position="279"/>
    </location>
</feature>
<protein>
    <recommendedName>
        <fullName evidence="11">Membrane-bound O-acyltransferase family protein</fullName>
    </recommendedName>
</protein>
<dbReference type="Proteomes" id="UP000181898">
    <property type="component" value="Chromosome"/>
</dbReference>
<evidence type="ECO:0000256" key="2">
    <source>
        <dbReference type="ARBA" id="ARBA00010323"/>
    </source>
</evidence>
<evidence type="ECO:0000256" key="7">
    <source>
        <dbReference type="PIRNR" id="PIRNR016636"/>
    </source>
</evidence>
<name>A0A1L3JM45_9FLAO</name>
<evidence type="ECO:0000313" key="9">
    <source>
        <dbReference type="EMBL" id="APG66198.1"/>
    </source>
</evidence>
<dbReference type="Pfam" id="PF03062">
    <property type="entry name" value="MBOAT"/>
    <property type="match status" value="1"/>
</dbReference>
<dbReference type="InterPro" id="IPR051085">
    <property type="entry name" value="MB_O-acyltransferase"/>
</dbReference>
<evidence type="ECO:0000256" key="5">
    <source>
        <dbReference type="ARBA" id="ARBA00022989"/>
    </source>
</evidence>
<dbReference type="AlphaFoldDB" id="A0A1L3JM45"/>
<dbReference type="InterPro" id="IPR004299">
    <property type="entry name" value="MBOAT_fam"/>
</dbReference>
<feature type="transmembrane region" description="Helical" evidence="8">
    <location>
        <begin position="458"/>
        <end position="483"/>
    </location>
</feature>
<accession>A0A1L3JM45</accession>
<organism evidence="9 10">
    <name type="scientific">Tenacibaculum todarodis</name>
    <dbReference type="NCBI Taxonomy" id="1850252"/>
    <lineage>
        <taxon>Bacteria</taxon>
        <taxon>Pseudomonadati</taxon>
        <taxon>Bacteroidota</taxon>
        <taxon>Flavobacteriia</taxon>
        <taxon>Flavobacteriales</taxon>
        <taxon>Flavobacteriaceae</taxon>
        <taxon>Tenacibaculum</taxon>
    </lineage>
</organism>
<dbReference type="PANTHER" id="PTHR13285:SF18">
    <property type="entry name" value="PROTEIN-CYSTEINE N-PALMITOYLTRANSFERASE RASP"/>
    <property type="match status" value="1"/>
</dbReference>
<feature type="transmembrane region" description="Helical" evidence="8">
    <location>
        <begin position="168"/>
        <end position="187"/>
    </location>
</feature>
<keyword evidence="7" id="KW-0808">Transferase</keyword>
<evidence type="ECO:0000256" key="6">
    <source>
        <dbReference type="ARBA" id="ARBA00023136"/>
    </source>
</evidence>